<proteinExistence type="predicted"/>
<name>A0A263BXT2_9BACI</name>
<dbReference type="RefSeq" id="WP_094920494.1">
    <property type="nucleotide sequence ID" value="NZ_NPIA01000001.1"/>
</dbReference>
<dbReference type="SMART" id="SM00849">
    <property type="entry name" value="Lactamase_B"/>
    <property type="match status" value="1"/>
</dbReference>
<dbReference type="Pfam" id="PF00753">
    <property type="entry name" value="Lactamase_B"/>
    <property type="match status" value="1"/>
</dbReference>
<dbReference type="GO" id="GO:0050313">
    <property type="term" value="F:sulfur dioxygenase activity"/>
    <property type="evidence" value="ECO:0007669"/>
    <property type="project" value="InterPro"/>
</dbReference>
<gene>
    <name evidence="3" type="ORF">CIB95_00625</name>
</gene>
<keyword evidence="4" id="KW-1185">Reference proteome</keyword>
<dbReference type="PANTHER" id="PTHR43084:SF7">
    <property type="entry name" value="BETA-LACTAMASE DOMAIN PROTEIN"/>
    <property type="match status" value="1"/>
</dbReference>
<dbReference type="InterPro" id="IPR036873">
    <property type="entry name" value="Rhodanese-like_dom_sf"/>
</dbReference>
<reference evidence="3 4" key="2">
    <citation type="submission" date="2017-09" db="EMBL/GenBank/DDBJ databases">
        <title>Bacillus patelloidae sp. nov., isolated from the intestinal tract of a marine limpet.</title>
        <authorList>
            <person name="Liu R."/>
            <person name="Dong C."/>
            <person name="Shao Z."/>
        </authorList>
    </citation>
    <scope>NUCLEOTIDE SEQUENCE [LARGE SCALE GENOMIC DNA]</scope>
    <source>
        <strain evidence="3 4">SA5d-4</strain>
    </source>
</reference>
<organism evidence="3 4">
    <name type="scientific">Lottiidibacillus patelloidae</name>
    <dbReference type="NCBI Taxonomy" id="2670334"/>
    <lineage>
        <taxon>Bacteria</taxon>
        <taxon>Bacillati</taxon>
        <taxon>Bacillota</taxon>
        <taxon>Bacilli</taxon>
        <taxon>Bacillales</taxon>
        <taxon>Bacillaceae</taxon>
        <taxon>Lottiidibacillus</taxon>
    </lineage>
</organism>
<dbReference type="SMART" id="SM00450">
    <property type="entry name" value="RHOD"/>
    <property type="match status" value="1"/>
</dbReference>
<evidence type="ECO:0000313" key="4">
    <source>
        <dbReference type="Proteomes" id="UP000217083"/>
    </source>
</evidence>
<dbReference type="AlphaFoldDB" id="A0A263BXT2"/>
<dbReference type="InterPro" id="IPR036866">
    <property type="entry name" value="RibonucZ/Hydroxyglut_hydro"/>
</dbReference>
<dbReference type="EMBL" id="NPIA01000001">
    <property type="protein sequence ID" value="OZM58117.1"/>
    <property type="molecule type" value="Genomic_DNA"/>
</dbReference>
<dbReference type="SUPFAM" id="SSF56281">
    <property type="entry name" value="Metallo-hydrolase/oxidoreductase"/>
    <property type="match status" value="1"/>
</dbReference>
<dbReference type="CDD" id="cd07724">
    <property type="entry name" value="POD-like_MBL-fold"/>
    <property type="match status" value="1"/>
</dbReference>
<dbReference type="InterPro" id="IPR051682">
    <property type="entry name" value="Mito_Persulfide_Diox"/>
</dbReference>
<reference evidence="4" key="1">
    <citation type="submission" date="2017-08" db="EMBL/GenBank/DDBJ databases">
        <authorList>
            <person name="Huang Z."/>
        </authorList>
    </citation>
    <scope>NUCLEOTIDE SEQUENCE [LARGE SCALE GENOMIC DNA]</scope>
    <source>
        <strain evidence="4">SA5d-4</strain>
    </source>
</reference>
<dbReference type="GO" id="GO:0070813">
    <property type="term" value="P:hydrogen sulfide metabolic process"/>
    <property type="evidence" value="ECO:0007669"/>
    <property type="project" value="TreeGrafter"/>
</dbReference>
<dbReference type="Gene3D" id="3.40.250.10">
    <property type="entry name" value="Rhodanese-like domain"/>
    <property type="match status" value="1"/>
</dbReference>
<dbReference type="SUPFAM" id="SSF52821">
    <property type="entry name" value="Rhodanese/Cell cycle control phosphatase"/>
    <property type="match status" value="1"/>
</dbReference>
<feature type="domain" description="Rhodanese" evidence="2">
    <location>
        <begin position="15"/>
        <end position="111"/>
    </location>
</feature>
<comment type="caution">
    <text evidence="3">The sequence shown here is derived from an EMBL/GenBank/DDBJ whole genome shotgun (WGS) entry which is preliminary data.</text>
</comment>
<dbReference type="GO" id="GO:0006749">
    <property type="term" value="P:glutathione metabolic process"/>
    <property type="evidence" value="ECO:0007669"/>
    <property type="project" value="InterPro"/>
</dbReference>
<dbReference type="Pfam" id="PF00581">
    <property type="entry name" value="Rhodanese"/>
    <property type="match status" value="1"/>
</dbReference>
<protein>
    <recommendedName>
        <fullName evidence="2">Rhodanese domain-containing protein</fullName>
    </recommendedName>
</protein>
<dbReference type="PROSITE" id="PS50206">
    <property type="entry name" value="RHODANESE_3"/>
    <property type="match status" value="1"/>
</dbReference>
<accession>A0A263BXT2</accession>
<sequence length="375" mass="41714">MKAYTAKEIAQKVINKEKFFILDVRNTDAFDDWKIEGDNVDIINVPYFDLIEGVDDILSDLPKGSEILVVCAKEGSSVFVAEQLVEAGIEGVGYLQGGMKAWSEHLEPVKVGDLKDGGSLYQFVRIGKGCLSYFLESNGEGLIVDSARLTESYLEFAKENNVQIKYVLDTHLHADHISGGREIAEKTGAAYYLPPKDATEVTFEYNKLEEGNDITVGNTKVKVQPIYSPGHTIGSTSFIIDDQYLLTGDILFVESIGRPDLAGKAEDWVGDLRTTLYNRYKQLSEDLIVLPAHFSFKHELGEGGLVSAKLSELYAGNDGLKVDDEEEFRKMVTEHLPPQPNSYQEIRETNMGKISPNEEEQREMEVGPNRCAVKG</sequence>
<dbReference type="FunFam" id="3.40.250.10:FF:000040">
    <property type="entry name" value="Zn-dependent hydroxyacylglutathione hydrolase"/>
    <property type="match status" value="1"/>
</dbReference>
<dbReference type="InterPro" id="IPR044528">
    <property type="entry name" value="POD-like_MBL-fold"/>
</dbReference>
<dbReference type="Gene3D" id="3.60.15.10">
    <property type="entry name" value="Ribonuclease Z/Hydroxyacylglutathione hydrolase-like"/>
    <property type="match status" value="1"/>
</dbReference>
<evidence type="ECO:0000313" key="3">
    <source>
        <dbReference type="EMBL" id="OZM58117.1"/>
    </source>
</evidence>
<dbReference type="InterPro" id="IPR001279">
    <property type="entry name" value="Metallo-B-lactamas"/>
</dbReference>
<feature type="region of interest" description="Disordered" evidence="1">
    <location>
        <begin position="334"/>
        <end position="375"/>
    </location>
</feature>
<evidence type="ECO:0000259" key="2">
    <source>
        <dbReference type="PROSITE" id="PS50206"/>
    </source>
</evidence>
<dbReference type="InterPro" id="IPR001763">
    <property type="entry name" value="Rhodanese-like_dom"/>
</dbReference>
<dbReference type="PANTHER" id="PTHR43084">
    <property type="entry name" value="PERSULFIDE DIOXYGENASE ETHE1"/>
    <property type="match status" value="1"/>
</dbReference>
<dbReference type="Proteomes" id="UP000217083">
    <property type="component" value="Unassembled WGS sequence"/>
</dbReference>
<evidence type="ECO:0000256" key="1">
    <source>
        <dbReference type="SAM" id="MobiDB-lite"/>
    </source>
</evidence>